<dbReference type="OrthoDB" id="605055at2759"/>
<dbReference type="PANTHER" id="PTHR33065">
    <property type="entry name" value="OS07G0486400 PROTEIN"/>
    <property type="match status" value="1"/>
</dbReference>
<feature type="compositionally biased region" description="Basic and acidic residues" evidence="1">
    <location>
        <begin position="264"/>
        <end position="279"/>
    </location>
</feature>
<sequence length="631" mass="72199">MQMDSGQISSLGRGSGKQQSEISMLMEEILSLQRERQDLVGSLTPSICCWRERVSPTPTEWMVAGRGTMAGSGIVKPASSIQSGSEQVHLPHAVSDVEKELGNYFDFVLQDIERLGHQMLSTSHFLWSSRAPVSSCQADELVRTASKLMQISTDIYDAGVEKSKEEEKRQRQRQKHKEKRQRQKQRKKHKEVEEDTTKKMERKEEEQEKMGWKKENQAELEESRKKADLMRSHEFFRLSSNVREKPNHYKNELAMMFTEDDEKEYEREMEAERQAEMERKQRKQRKQKKQQQIVVEQGADQNRTKSPMELLKEDMDTELRLFASHREYWEDTNISKTGQCGRFQDNTTLSPMQFTHYTPGITLPPAAVTGTTVQIYSFKITRLHNDLKWPLYVYGEVAARDTVDRNRNLLFCRSEFRGQVLTENDSSLCLTGPSRAIVAEDPVDFEVELRIIEGDDEIKDRVLMSLSKRYDGADQPLCFHGSMCNAELSLGRLAATVQATIVGVHVHKGRWPFEFGGRVTCSLYSAEVDDQSCDEVVLLDSAEKIPEDGLDGYISLSRSVVSVQLQGRLKVSIQAYGRSEPPADVEFHPQDCNITMGSCFVYGTKVDITVAWSRLVRDKMDLLIEGYSTQA</sequence>
<feature type="compositionally biased region" description="Basic residues" evidence="1">
    <location>
        <begin position="280"/>
        <end position="289"/>
    </location>
</feature>
<evidence type="ECO:0000313" key="4">
    <source>
        <dbReference type="Proteomes" id="UP000019116"/>
    </source>
</evidence>
<dbReference type="EnsemblPlants" id="TraesCSU02G037700.1">
    <property type="protein sequence ID" value="TraesCSU02G037700.1"/>
    <property type="gene ID" value="TraesCSU02G037700"/>
</dbReference>
<feature type="compositionally biased region" description="Basic residues" evidence="1">
    <location>
        <begin position="170"/>
        <end position="189"/>
    </location>
</feature>
<reference evidence="3" key="2">
    <citation type="submission" date="2018-10" db="UniProtKB">
        <authorList>
            <consortium name="EnsemblPlants"/>
        </authorList>
    </citation>
    <scope>IDENTIFICATION</scope>
</reference>
<name>A0A3B6TZB7_WHEAT</name>
<proteinExistence type="predicted"/>
<dbReference type="Pfam" id="PF20241">
    <property type="entry name" value="DUF6598"/>
    <property type="match status" value="1"/>
</dbReference>
<evidence type="ECO:0000259" key="2">
    <source>
        <dbReference type="Pfam" id="PF20241"/>
    </source>
</evidence>
<feature type="compositionally biased region" description="Basic and acidic residues" evidence="1">
    <location>
        <begin position="160"/>
        <end position="169"/>
    </location>
</feature>
<feature type="domain" description="DUF6598" evidence="2">
    <location>
        <begin position="372"/>
        <end position="610"/>
    </location>
</feature>
<dbReference type="PANTHER" id="PTHR33065:SF88">
    <property type="entry name" value="OS11G0104220 PROTEIN"/>
    <property type="match status" value="1"/>
</dbReference>
<dbReference type="Gramene" id="TraesCSU02G037700.1">
    <property type="protein sequence ID" value="TraesCSU02G037700.1"/>
    <property type="gene ID" value="TraesCSU02G037700"/>
</dbReference>
<accession>A0A3B6TZB7</accession>
<keyword evidence="4" id="KW-1185">Reference proteome</keyword>
<dbReference type="SMR" id="A0A3B6TZB7"/>
<feature type="region of interest" description="Disordered" evidence="1">
    <location>
        <begin position="160"/>
        <end position="226"/>
    </location>
</feature>
<dbReference type="AlphaFoldDB" id="A0A3B6TZB7"/>
<evidence type="ECO:0000256" key="1">
    <source>
        <dbReference type="SAM" id="MobiDB-lite"/>
    </source>
</evidence>
<protein>
    <recommendedName>
        <fullName evidence="2">DUF6598 domain-containing protein</fullName>
    </recommendedName>
</protein>
<feature type="compositionally biased region" description="Basic and acidic residues" evidence="1">
    <location>
        <begin position="190"/>
        <end position="226"/>
    </location>
</feature>
<organism evidence="3">
    <name type="scientific">Triticum aestivum</name>
    <name type="common">Wheat</name>
    <dbReference type="NCBI Taxonomy" id="4565"/>
    <lineage>
        <taxon>Eukaryota</taxon>
        <taxon>Viridiplantae</taxon>
        <taxon>Streptophyta</taxon>
        <taxon>Embryophyta</taxon>
        <taxon>Tracheophyta</taxon>
        <taxon>Spermatophyta</taxon>
        <taxon>Magnoliopsida</taxon>
        <taxon>Liliopsida</taxon>
        <taxon>Poales</taxon>
        <taxon>Poaceae</taxon>
        <taxon>BOP clade</taxon>
        <taxon>Pooideae</taxon>
        <taxon>Triticodae</taxon>
        <taxon>Triticeae</taxon>
        <taxon>Triticinae</taxon>
        <taxon>Triticum</taxon>
    </lineage>
</organism>
<feature type="region of interest" description="Disordered" evidence="1">
    <location>
        <begin position="264"/>
        <end position="307"/>
    </location>
</feature>
<dbReference type="InterPro" id="IPR046533">
    <property type="entry name" value="DUF6598"/>
</dbReference>
<evidence type="ECO:0000313" key="3">
    <source>
        <dbReference type="EnsemblPlants" id="TraesCSU02G037700.1"/>
    </source>
</evidence>
<reference evidence="3" key="1">
    <citation type="submission" date="2018-08" db="EMBL/GenBank/DDBJ databases">
        <authorList>
            <person name="Rossello M."/>
        </authorList>
    </citation>
    <scope>NUCLEOTIDE SEQUENCE [LARGE SCALE GENOMIC DNA]</scope>
    <source>
        <strain evidence="3">cv. Chinese Spring</strain>
    </source>
</reference>
<dbReference type="Proteomes" id="UP000019116">
    <property type="component" value="Chromosome Un"/>
</dbReference>